<keyword evidence="7 10" id="KW-0472">Membrane</keyword>
<dbReference type="AlphaFoldDB" id="A0A8H8RQM7"/>
<evidence type="ECO:0000256" key="2">
    <source>
        <dbReference type="ARBA" id="ARBA00022692"/>
    </source>
</evidence>
<gene>
    <name evidence="12" type="primary">plr-1</name>
    <name evidence="12" type="ORF">LSUB1_G004056</name>
</gene>
<keyword evidence="5" id="KW-0862">Zinc</keyword>
<evidence type="ECO:0000256" key="4">
    <source>
        <dbReference type="ARBA" id="ARBA00022771"/>
    </source>
</evidence>
<feature type="compositionally biased region" description="Low complexity" evidence="9">
    <location>
        <begin position="659"/>
        <end position="670"/>
    </location>
</feature>
<evidence type="ECO:0000256" key="8">
    <source>
        <dbReference type="PROSITE-ProRule" id="PRU00175"/>
    </source>
</evidence>
<dbReference type="GO" id="GO:0016020">
    <property type="term" value="C:membrane"/>
    <property type="evidence" value="ECO:0007669"/>
    <property type="project" value="UniProtKB-SubCell"/>
</dbReference>
<dbReference type="GO" id="GO:0008270">
    <property type="term" value="F:zinc ion binding"/>
    <property type="evidence" value="ECO:0007669"/>
    <property type="project" value="UniProtKB-KW"/>
</dbReference>
<dbReference type="FunFam" id="3.30.40.10:FF:000364">
    <property type="entry name" value="Protease-associated PA domain protein"/>
    <property type="match status" value="1"/>
</dbReference>
<keyword evidence="13" id="KW-1185">Reference proteome</keyword>
<feature type="region of interest" description="Disordered" evidence="9">
    <location>
        <begin position="646"/>
        <end position="700"/>
    </location>
</feature>
<dbReference type="PROSITE" id="PS50089">
    <property type="entry name" value="ZF_RING_2"/>
    <property type="match status" value="1"/>
</dbReference>
<evidence type="ECO:0000256" key="3">
    <source>
        <dbReference type="ARBA" id="ARBA00022723"/>
    </source>
</evidence>
<evidence type="ECO:0000313" key="12">
    <source>
        <dbReference type="EMBL" id="TVY40022.1"/>
    </source>
</evidence>
<evidence type="ECO:0000259" key="11">
    <source>
        <dbReference type="PROSITE" id="PS50089"/>
    </source>
</evidence>
<keyword evidence="2 10" id="KW-0812">Transmembrane</keyword>
<dbReference type="PANTHER" id="PTHR22765:SF406">
    <property type="entry name" value="PA AND RING FINGER DOMAIN PROTEIN (AFU_ORTHOLOGUE AFUA_2G02470)"/>
    <property type="match status" value="1"/>
</dbReference>
<dbReference type="GO" id="GO:0006511">
    <property type="term" value="P:ubiquitin-dependent protein catabolic process"/>
    <property type="evidence" value="ECO:0007669"/>
    <property type="project" value="TreeGrafter"/>
</dbReference>
<dbReference type="InterPro" id="IPR051826">
    <property type="entry name" value="E3_ubiquitin-ligase_domain"/>
</dbReference>
<dbReference type="InterPro" id="IPR003137">
    <property type="entry name" value="PA_domain"/>
</dbReference>
<reference evidence="12 13" key="1">
    <citation type="submission" date="2018-05" db="EMBL/GenBank/DDBJ databases">
        <title>Genome sequencing and assembly of the regulated plant pathogen Lachnellula willkommii and related sister species for the development of diagnostic species identification markers.</title>
        <authorList>
            <person name="Giroux E."/>
            <person name="Bilodeau G."/>
        </authorList>
    </citation>
    <scope>NUCLEOTIDE SEQUENCE [LARGE SCALE GENOMIC DNA]</scope>
    <source>
        <strain evidence="12 13">CBS 197.66</strain>
    </source>
</reference>
<name>A0A8H8RQM7_9HELO</name>
<dbReference type="Pfam" id="PF02225">
    <property type="entry name" value="PA"/>
    <property type="match status" value="1"/>
</dbReference>
<dbReference type="Proteomes" id="UP000462212">
    <property type="component" value="Unassembled WGS sequence"/>
</dbReference>
<dbReference type="SMART" id="SM00744">
    <property type="entry name" value="RINGv"/>
    <property type="match status" value="1"/>
</dbReference>
<dbReference type="Gene3D" id="3.30.40.10">
    <property type="entry name" value="Zinc/RING finger domain, C3HC4 (zinc finger)"/>
    <property type="match status" value="1"/>
</dbReference>
<feature type="region of interest" description="Disordered" evidence="9">
    <location>
        <begin position="304"/>
        <end position="359"/>
    </location>
</feature>
<dbReference type="Pfam" id="PF13639">
    <property type="entry name" value="zf-RING_2"/>
    <property type="match status" value="1"/>
</dbReference>
<comment type="subcellular location">
    <subcellularLocation>
        <location evidence="1">Membrane</location>
    </subcellularLocation>
</comment>
<comment type="caution">
    <text evidence="12">The sequence shown here is derived from an EMBL/GenBank/DDBJ whole genome shotgun (WGS) entry which is preliminary data.</text>
</comment>
<evidence type="ECO:0000256" key="9">
    <source>
        <dbReference type="SAM" id="MobiDB-lite"/>
    </source>
</evidence>
<proteinExistence type="predicted"/>
<dbReference type="SUPFAM" id="SSF57850">
    <property type="entry name" value="RING/U-box"/>
    <property type="match status" value="1"/>
</dbReference>
<feature type="compositionally biased region" description="Polar residues" evidence="9">
    <location>
        <begin position="145"/>
        <end position="154"/>
    </location>
</feature>
<feature type="region of interest" description="Disordered" evidence="9">
    <location>
        <begin position="818"/>
        <end position="880"/>
    </location>
</feature>
<keyword evidence="6 10" id="KW-1133">Transmembrane helix</keyword>
<dbReference type="InterPro" id="IPR001841">
    <property type="entry name" value="Znf_RING"/>
</dbReference>
<sequence>MRPPRVIIGAAFIATAVFLTFLSLRSSHHPQTTVNSSTVTPKAGIRTLFSFRAPFSLFPPNAIITLTHENSTAFLARPATFGPSLPTVGLKGQVWIGSGFGDDSIRQGPVAAGAEGELGCSDVPGWAESFKKSSAAAPDGGKSAASESVTVTTKSKARRRGRGKEEDRDSRTADSEGSVHIGKSQNKPPVNDGTDDYLHHPLQGSTVTKTTDKQHVDSNGHHADIQSIQEGAEITGKVVLLSRGGCGFLEKVKWAQRRGAIALIVGDDRKGGPLIQITSPIFPDWTWELSRGFDRREWKTYVEGTTHGSSQEAREEDRIRPNFTATTDSVKPTGLTARGSSKNTNKKPAAKTEEKVAVKAPESRGWFKSLFLGTRKSSSETESSRPPSSGQLDWVLVDDWKDDDSAGSRKISTKPQKVDVEKKPSQKTKPGSKPSSGDDFVIGVQDWRDPDLVGSTSSKDAENGVKAPPAKAGGKSDATKPKNESPQPTKQSGKKQIGGPLRGGSITPGSGEYDTKKSPEEKPKEKVAPEELGSKPKGLLTTIFGDDEEDIELSMPGSHSSVTAVGDDISDGDENGDDGIEGLWVTLTPTSGASPFLDTLLVLVVSPLVTLTVVYALLLVRSRIRRRRWRAPKSVVERLPVRTYQTIATPGPQTPRQPSPTSSSATTPLLQPSPPTRPRPRSRTTTGIPEPGDLIRVNSNPLQVPIVGPRTPEHEKPHGGEPSQWRKYMGKQVECVVCLEEYVDGVSRVMSLPCGHEFHVDCITPWLTTRRRTCPICKGDVVRSLARGSPSNPRYEPYHDDSDDDTIQVEAAELINTSSSSALPISATPTDNEDLEQGIVSPTPTRPQRTGRTASWRSILSTSFGSTSRSPRPPLEDRNR</sequence>
<dbReference type="OrthoDB" id="5357315at2759"/>
<evidence type="ECO:0000313" key="13">
    <source>
        <dbReference type="Proteomes" id="UP000462212"/>
    </source>
</evidence>
<dbReference type="GO" id="GO:0061630">
    <property type="term" value="F:ubiquitin protein ligase activity"/>
    <property type="evidence" value="ECO:0007669"/>
    <property type="project" value="TreeGrafter"/>
</dbReference>
<dbReference type="PANTHER" id="PTHR22765">
    <property type="entry name" value="RING FINGER AND PROTEASE ASSOCIATED DOMAIN-CONTAINING"/>
    <property type="match status" value="1"/>
</dbReference>
<feature type="compositionally biased region" description="Polar residues" evidence="9">
    <location>
        <begin position="818"/>
        <end position="830"/>
    </location>
</feature>
<evidence type="ECO:0000256" key="1">
    <source>
        <dbReference type="ARBA" id="ARBA00004370"/>
    </source>
</evidence>
<evidence type="ECO:0000256" key="5">
    <source>
        <dbReference type="ARBA" id="ARBA00022833"/>
    </source>
</evidence>
<dbReference type="InterPro" id="IPR011016">
    <property type="entry name" value="Znf_RING-CH"/>
</dbReference>
<feature type="compositionally biased region" description="Basic and acidic residues" evidence="9">
    <location>
        <begin position="513"/>
        <end position="534"/>
    </location>
</feature>
<evidence type="ECO:0000256" key="6">
    <source>
        <dbReference type="ARBA" id="ARBA00022989"/>
    </source>
</evidence>
<feature type="transmembrane region" description="Helical" evidence="10">
    <location>
        <begin position="600"/>
        <end position="620"/>
    </location>
</feature>
<accession>A0A8H8RQM7</accession>
<feature type="compositionally biased region" description="Polar residues" evidence="9">
    <location>
        <begin position="855"/>
        <end position="870"/>
    </location>
</feature>
<evidence type="ECO:0000256" key="10">
    <source>
        <dbReference type="SAM" id="Phobius"/>
    </source>
</evidence>
<dbReference type="CDD" id="cd16454">
    <property type="entry name" value="RING-H2_PA-TM-RING"/>
    <property type="match status" value="1"/>
</dbReference>
<dbReference type="Gene3D" id="3.50.30.30">
    <property type="match status" value="1"/>
</dbReference>
<feature type="compositionally biased region" description="Low complexity" evidence="9">
    <location>
        <begin position="842"/>
        <end position="853"/>
    </location>
</feature>
<dbReference type="SMART" id="SM00184">
    <property type="entry name" value="RING"/>
    <property type="match status" value="1"/>
</dbReference>
<feature type="region of interest" description="Disordered" evidence="9">
    <location>
        <begin position="375"/>
        <end position="539"/>
    </location>
</feature>
<feature type="compositionally biased region" description="Basic and acidic residues" evidence="9">
    <location>
        <begin position="163"/>
        <end position="174"/>
    </location>
</feature>
<feature type="domain" description="RING-type" evidence="11">
    <location>
        <begin position="735"/>
        <end position="778"/>
    </location>
</feature>
<dbReference type="SUPFAM" id="SSF52025">
    <property type="entry name" value="PA domain"/>
    <property type="match status" value="1"/>
</dbReference>
<organism evidence="12 13">
    <name type="scientific">Lachnellula subtilissima</name>
    <dbReference type="NCBI Taxonomy" id="602034"/>
    <lineage>
        <taxon>Eukaryota</taxon>
        <taxon>Fungi</taxon>
        <taxon>Dikarya</taxon>
        <taxon>Ascomycota</taxon>
        <taxon>Pezizomycotina</taxon>
        <taxon>Leotiomycetes</taxon>
        <taxon>Helotiales</taxon>
        <taxon>Lachnaceae</taxon>
        <taxon>Lachnellula</taxon>
    </lineage>
</organism>
<keyword evidence="4 8" id="KW-0863">Zinc-finger</keyword>
<protein>
    <submittedName>
        <fullName evidence="12">Putative E3 ubiquitin-protein ligase</fullName>
    </submittedName>
</protein>
<evidence type="ECO:0000256" key="7">
    <source>
        <dbReference type="ARBA" id="ARBA00023136"/>
    </source>
</evidence>
<dbReference type="EMBL" id="QGMJ01000198">
    <property type="protein sequence ID" value="TVY40022.1"/>
    <property type="molecule type" value="Genomic_DNA"/>
</dbReference>
<dbReference type="InterPro" id="IPR013083">
    <property type="entry name" value="Znf_RING/FYVE/PHD"/>
</dbReference>
<dbReference type="InterPro" id="IPR046450">
    <property type="entry name" value="PA_dom_sf"/>
</dbReference>
<feature type="region of interest" description="Disordered" evidence="9">
    <location>
        <begin position="132"/>
        <end position="203"/>
    </location>
</feature>
<feature type="compositionally biased region" description="Low complexity" evidence="9">
    <location>
        <begin position="384"/>
        <end position="397"/>
    </location>
</feature>
<dbReference type="GO" id="GO:0005737">
    <property type="term" value="C:cytoplasm"/>
    <property type="evidence" value="ECO:0007669"/>
    <property type="project" value="TreeGrafter"/>
</dbReference>
<keyword evidence="3" id="KW-0479">Metal-binding</keyword>